<accession>A0A0K2TP68</accession>
<dbReference type="EMBL" id="HACA01010061">
    <property type="protein sequence ID" value="CDW27422.1"/>
    <property type="molecule type" value="Transcribed_RNA"/>
</dbReference>
<name>A0A0K2TP68_LEPSM</name>
<proteinExistence type="predicted"/>
<evidence type="ECO:0000313" key="1">
    <source>
        <dbReference type="EMBL" id="CDW27422.1"/>
    </source>
</evidence>
<protein>
    <submittedName>
        <fullName evidence="1">Uncharacterized protein</fullName>
    </submittedName>
</protein>
<organism evidence="1">
    <name type="scientific">Lepeophtheirus salmonis</name>
    <name type="common">Salmon louse</name>
    <name type="synonym">Caligus salmonis</name>
    <dbReference type="NCBI Taxonomy" id="72036"/>
    <lineage>
        <taxon>Eukaryota</taxon>
        <taxon>Metazoa</taxon>
        <taxon>Ecdysozoa</taxon>
        <taxon>Arthropoda</taxon>
        <taxon>Crustacea</taxon>
        <taxon>Multicrustacea</taxon>
        <taxon>Hexanauplia</taxon>
        <taxon>Copepoda</taxon>
        <taxon>Siphonostomatoida</taxon>
        <taxon>Caligidae</taxon>
        <taxon>Lepeophtheirus</taxon>
    </lineage>
</organism>
<sequence>MCWYGFLVTSGKYIITCGLLMMPFTLKTIGRLGSVATTQSASDVKTCSFICNFTSHILTKGLILLHS</sequence>
<reference evidence="1" key="1">
    <citation type="submission" date="2014-05" db="EMBL/GenBank/DDBJ databases">
        <authorList>
            <person name="Chronopoulou M."/>
        </authorList>
    </citation>
    <scope>NUCLEOTIDE SEQUENCE</scope>
    <source>
        <tissue evidence="1">Whole organism</tissue>
    </source>
</reference>
<dbReference type="AlphaFoldDB" id="A0A0K2TP68"/>